<evidence type="ECO:0000259" key="1">
    <source>
        <dbReference type="Pfam" id="PF10592"/>
    </source>
</evidence>
<protein>
    <recommendedName>
        <fullName evidence="1">Abortive phage infection protein C-terminal domain-containing protein</fullName>
    </recommendedName>
</protein>
<dbReference type="EMBL" id="AP014685">
    <property type="protein sequence ID" value="BAR61829.1"/>
    <property type="molecule type" value="Genomic_DNA"/>
</dbReference>
<proteinExistence type="predicted"/>
<dbReference type="Pfam" id="PF10592">
    <property type="entry name" value="AIPR"/>
    <property type="match status" value="1"/>
</dbReference>
<organism evidence="2 3">
    <name type="scientific">Bradyrhizobium diazoefficiens</name>
    <dbReference type="NCBI Taxonomy" id="1355477"/>
    <lineage>
        <taxon>Bacteria</taxon>
        <taxon>Pseudomonadati</taxon>
        <taxon>Pseudomonadota</taxon>
        <taxon>Alphaproteobacteria</taxon>
        <taxon>Hyphomicrobiales</taxon>
        <taxon>Nitrobacteraceae</taxon>
        <taxon>Bradyrhizobium</taxon>
    </lineage>
</organism>
<gene>
    <name evidence="2" type="ORF">NK6_8681</name>
</gene>
<name>A0A0E4BWF5_9BRAD</name>
<feature type="domain" description="Abortive phage infection protein C-terminal" evidence="1">
    <location>
        <begin position="2"/>
        <end position="124"/>
    </location>
</feature>
<evidence type="ECO:0000313" key="2">
    <source>
        <dbReference type="EMBL" id="BAR61829.1"/>
    </source>
</evidence>
<reference evidence="2 3" key="1">
    <citation type="submission" date="2014-11" db="EMBL/GenBank/DDBJ databases">
        <title>Symbiosis island explosion on the genome of extra-slow-growing strains of soybean bradyrhizobia with massive insertion sequences.</title>
        <authorList>
            <person name="Iida T."/>
            <person name="Minamisawa K."/>
        </authorList>
    </citation>
    <scope>NUCLEOTIDE SEQUENCE [LARGE SCALE GENOMIC DNA]</scope>
    <source>
        <strain evidence="2 3">NK6</strain>
    </source>
</reference>
<dbReference type="InterPro" id="IPR018891">
    <property type="entry name" value="AIPR_C"/>
</dbReference>
<dbReference type="Proteomes" id="UP000063308">
    <property type="component" value="Chromosome"/>
</dbReference>
<sequence>MLEPNVRDYQGTKNVVNRAIRQSLAEATAPEFWWLNNGVTILASKCSVVGNRIVIEKPEVVNGLQTSYEIFQFFKTQPELSDARNVLVRVIVPPDEHVRSKIIRATNSQTAINEVSLRATDPIH</sequence>
<accession>A0A0E4BWF5</accession>
<dbReference type="AlphaFoldDB" id="A0A0E4BWF5"/>
<evidence type="ECO:0000313" key="3">
    <source>
        <dbReference type="Proteomes" id="UP000063308"/>
    </source>
</evidence>